<keyword evidence="1" id="KW-0472">Membrane</keyword>
<dbReference type="AlphaFoldDB" id="A0AAF3FHD6"/>
<feature type="transmembrane region" description="Helical" evidence="1">
    <location>
        <begin position="96"/>
        <end position="115"/>
    </location>
</feature>
<protein>
    <submittedName>
        <fullName evidence="3">Uncharacterized protein</fullName>
    </submittedName>
</protein>
<organism evidence="2 3">
    <name type="scientific">Mesorhabditis belari</name>
    <dbReference type="NCBI Taxonomy" id="2138241"/>
    <lineage>
        <taxon>Eukaryota</taxon>
        <taxon>Metazoa</taxon>
        <taxon>Ecdysozoa</taxon>
        <taxon>Nematoda</taxon>
        <taxon>Chromadorea</taxon>
        <taxon>Rhabditida</taxon>
        <taxon>Rhabditina</taxon>
        <taxon>Rhabditomorpha</taxon>
        <taxon>Rhabditoidea</taxon>
        <taxon>Rhabditidae</taxon>
        <taxon>Mesorhabditinae</taxon>
        <taxon>Mesorhabditis</taxon>
    </lineage>
</organism>
<keyword evidence="2" id="KW-1185">Reference proteome</keyword>
<evidence type="ECO:0000313" key="2">
    <source>
        <dbReference type="Proteomes" id="UP000887575"/>
    </source>
</evidence>
<sequence>MTVTKLCGCTVVFWCYLILFFDIFLGLLFAMKHFDFNWFDLKATANRASFWGRADRCLDLGLGKVGMAIEMSLLLISIIALFGLCCRKSKFLLPYLIFKIVVIVIYVYMGVMYAMHYKNCGGWLFAQALAIVFALISYAIVAGTYKAIKQEYSTIDHFIP</sequence>
<dbReference type="Proteomes" id="UP000887575">
    <property type="component" value="Unassembled WGS sequence"/>
</dbReference>
<keyword evidence="1" id="KW-1133">Transmembrane helix</keyword>
<feature type="transmembrane region" description="Helical" evidence="1">
    <location>
        <begin position="121"/>
        <end position="141"/>
    </location>
</feature>
<dbReference type="WBParaSite" id="MBELARI_LOCUS6224">
    <property type="protein sequence ID" value="MBELARI_LOCUS6224"/>
    <property type="gene ID" value="MBELARI_LOCUS6224"/>
</dbReference>
<accession>A0AAF3FHD6</accession>
<reference evidence="3" key="1">
    <citation type="submission" date="2024-02" db="UniProtKB">
        <authorList>
            <consortium name="WormBaseParasite"/>
        </authorList>
    </citation>
    <scope>IDENTIFICATION</scope>
</reference>
<feature type="transmembrane region" description="Helical" evidence="1">
    <location>
        <begin position="12"/>
        <end position="31"/>
    </location>
</feature>
<keyword evidence="1" id="KW-0812">Transmembrane</keyword>
<proteinExistence type="predicted"/>
<name>A0AAF3FHD6_9BILA</name>
<feature type="transmembrane region" description="Helical" evidence="1">
    <location>
        <begin position="65"/>
        <end position="84"/>
    </location>
</feature>
<evidence type="ECO:0000313" key="3">
    <source>
        <dbReference type="WBParaSite" id="MBELARI_LOCUS6224"/>
    </source>
</evidence>
<evidence type="ECO:0000256" key="1">
    <source>
        <dbReference type="SAM" id="Phobius"/>
    </source>
</evidence>